<evidence type="ECO:0000313" key="5">
    <source>
        <dbReference type="EMBL" id="KMS56456.1"/>
    </source>
</evidence>
<dbReference type="SMART" id="SM00347">
    <property type="entry name" value="HTH_MARR"/>
    <property type="match status" value="1"/>
</dbReference>
<dbReference type="GO" id="GO:0006950">
    <property type="term" value="P:response to stress"/>
    <property type="evidence" value="ECO:0007669"/>
    <property type="project" value="TreeGrafter"/>
</dbReference>
<dbReference type="EMBL" id="JACU01000004">
    <property type="protein sequence ID" value="KMS56456.1"/>
    <property type="molecule type" value="Genomic_DNA"/>
</dbReference>
<dbReference type="PROSITE" id="PS50995">
    <property type="entry name" value="HTH_MARR_2"/>
    <property type="match status" value="1"/>
</dbReference>
<evidence type="ECO:0000256" key="2">
    <source>
        <dbReference type="ARBA" id="ARBA00023125"/>
    </source>
</evidence>
<proteinExistence type="predicted"/>
<keyword evidence="6" id="KW-1185">Reference proteome</keyword>
<keyword evidence="3" id="KW-0804">Transcription</keyword>
<dbReference type="PROSITE" id="PS01117">
    <property type="entry name" value="HTH_MARR_1"/>
    <property type="match status" value="1"/>
</dbReference>
<evidence type="ECO:0000256" key="1">
    <source>
        <dbReference type="ARBA" id="ARBA00023015"/>
    </source>
</evidence>
<dbReference type="PATRIC" id="fig|1114963.3.peg.2067"/>
<evidence type="ECO:0000259" key="4">
    <source>
        <dbReference type="PROSITE" id="PS50995"/>
    </source>
</evidence>
<dbReference type="InterPro" id="IPR023187">
    <property type="entry name" value="Tscrpt_reg_MarR-type_CS"/>
</dbReference>
<dbReference type="GO" id="GO:0003677">
    <property type="term" value="F:DNA binding"/>
    <property type="evidence" value="ECO:0007669"/>
    <property type="project" value="UniProtKB-KW"/>
</dbReference>
<evidence type="ECO:0000256" key="3">
    <source>
        <dbReference type="ARBA" id="ARBA00023163"/>
    </source>
</evidence>
<reference evidence="5 6" key="1">
    <citation type="journal article" date="2015" name="G3 (Bethesda)">
        <title>Insights into Ongoing Evolution of the Hexachlorocyclohexane Catabolic Pathway from Comparative Genomics of Ten Sphingomonadaceae Strains.</title>
        <authorList>
            <person name="Pearce S.L."/>
            <person name="Oakeshott J.G."/>
            <person name="Pandey G."/>
        </authorList>
    </citation>
    <scope>NUCLEOTIDE SEQUENCE [LARGE SCALE GENOMIC DNA]</scope>
    <source>
        <strain evidence="5 6">LL02</strain>
    </source>
</reference>
<comment type="caution">
    <text evidence="5">The sequence shown here is derived from an EMBL/GenBank/DDBJ whole genome shotgun (WGS) entry which is preliminary data.</text>
</comment>
<dbReference type="Proteomes" id="UP000052268">
    <property type="component" value="Unassembled WGS sequence"/>
</dbReference>
<dbReference type="GO" id="GO:0003700">
    <property type="term" value="F:DNA-binding transcription factor activity"/>
    <property type="evidence" value="ECO:0007669"/>
    <property type="project" value="InterPro"/>
</dbReference>
<feature type="domain" description="HTH marR-type" evidence="4">
    <location>
        <begin position="2"/>
        <end position="135"/>
    </location>
</feature>
<keyword evidence="1" id="KW-0805">Transcription regulation</keyword>
<dbReference type="InterPro" id="IPR036390">
    <property type="entry name" value="WH_DNA-bd_sf"/>
</dbReference>
<dbReference type="OrthoDB" id="9807800at2"/>
<sequence length="135" mass="14789">MPSRLTDADYQALAEFRFSLRQFQTFSEQKAEECGLTPQQHQALLVIRAAPAGTATIGYVAERLIVKPHSATGLVNRLVALDFVKRGRSDGDKRQAVLNLTEGGHQTLAALSATHQEEIRRLGPLLIGLLAKVQD</sequence>
<dbReference type="RefSeq" id="WP_059151311.1">
    <property type="nucleotide sequence ID" value="NZ_KQ130453.1"/>
</dbReference>
<accession>A0A0J7XXP7</accession>
<dbReference type="InterPro" id="IPR000835">
    <property type="entry name" value="HTH_MarR-typ"/>
</dbReference>
<dbReference type="Gene3D" id="1.10.10.10">
    <property type="entry name" value="Winged helix-like DNA-binding domain superfamily/Winged helix DNA-binding domain"/>
    <property type="match status" value="1"/>
</dbReference>
<protein>
    <submittedName>
        <fullName evidence="5">MarR family transcriptional regulator</fullName>
    </submittedName>
</protein>
<dbReference type="Pfam" id="PF12802">
    <property type="entry name" value="MarR_2"/>
    <property type="match status" value="1"/>
</dbReference>
<dbReference type="InterPro" id="IPR036388">
    <property type="entry name" value="WH-like_DNA-bd_sf"/>
</dbReference>
<dbReference type="InterPro" id="IPR039422">
    <property type="entry name" value="MarR/SlyA-like"/>
</dbReference>
<organism evidence="5 6">
    <name type="scientific">Novosphingobium barchaimii LL02</name>
    <dbReference type="NCBI Taxonomy" id="1114963"/>
    <lineage>
        <taxon>Bacteria</taxon>
        <taxon>Pseudomonadati</taxon>
        <taxon>Pseudomonadota</taxon>
        <taxon>Alphaproteobacteria</taxon>
        <taxon>Sphingomonadales</taxon>
        <taxon>Sphingomonadaceae</taxon>
        <taxon>Novosphingobium</taxon>
    </lineage>
</organism>
<dbReference type="AlphaFoldDB" id="A0A0J7XXP7"/>
<dbReference type="SUPFAM" id="SSF46785">
    <property type="entry name" value="Winged helix' DNA-binding domain"/>
    <property type="match status" value="1"/>
</dbReference>
<name>A0A0J7XXP7_9SPHN</name>
<dbReference type="PANTHER" id="PTHR33164">
    <property type="entry name" value="TRANSCRIPTIONAL REGULATOR, MARR FAMILY"/>
    <property type="match status" value="1"/>
</dbReference>
<gene>
    <name evidence="5" type="ORF">V474_16170</name>
</gene>
<evidence type="ECO:0000313" key="6">
    <source>
        <dbReference type="Proteomes" id="UP000052268"/>
    </source>
</evidence>
<keyword evidence="2" id="KW-0238">DNA-binding</keyword>
<dbReference type="PANTHER" id="PTHR33164:SF89">
    <property type="entry name" value="MARR FAMILY REGULATORY PROTEIN"/>
    <property type="match status" value="1"/>
</dbReference>